<dbReference type="AlphaFoldDB" id="A0A0K0CZ69"/>
<accession>A0A0K0CZ69</accession>
<evidence type="ECO:0000313" key="1">
    <source>
        <dbReference type="Proteomes" id="UP000035642"/>
    </source>
</evidence>
<keyword evidence="1" id="KW-1185">Reference proteome</keyword>
<organism evidence="1 2">
    <name type="scientific">Angiostrongylus cantonensis</name>
    <name type="common">Rat lungworm</name>
    <dbReference type="NCBI Taxonomy" id="6313"/>
    <lineage>
        <taxon>Eukaryota</taxon>
        <taxon>Metazoa</taxon>
        <taxon>Ecdysozoa</taxon>
        <taxon>Nematoda</taxon>
        <taxon>Chromadorea</taxon>
        <taxon>Rhabditida</taxon>
        <taxon>Rhabditina</taxon>
        <taxon>Rhabditomorpha</taxon>
        <taxon>Strongyloidea</taxon>
        <taxon>Metastrongylidae</taxon>
        <taxon>Angiostrongylus</taxon>
    </lineage>
</organism>
<reference evidence="2" key="2">
    <citation type="submission" date="2017-02" db="UniProtKB">
        <authorList>
            <consortium name="WormBaseParasite"/>
        </authorList>
    </citation>
    <scope>IDENTIFICATION</scope>
</reference>
<name>A0A0K0CZ69_ANGCA</name>
<sequence length="139" mass="15872">LISTDETVMKNLIVFDILLLPILGSDIVEGVFRNVLLSMREIGETVLYNISIPTSKDLFTSPALEYQLDSKSTQAFNKFLNSCPPAVPLPILTGTWLITYVSRRWLQTVLADVDEVLHCYKFPMRLSLNLLMYIQYNLQ</sequence>
<evidence type="ECO:0000313" key="2">
    <source>
        <dbReference type="WBParaSite" id="ACAC_0000299901-mRNA-1"/>
    </source>
</evidence>
<proteinExistence type="predicted"/>
<dbReference type="WBParaSite" id="ACAC_0000299901-mRNA-1">
    <property type="protein sequence ID" value="ACAC_0000299901-mRNA-1"/>
    <property type="gene ID" value="ACAC_0000299901"/>
</dbReference>
<reference evidence="1" key="1">
    <citation type="submission" date="2012-09" db="EMBL/GenBank/DDBJ databases">
        <authorList>
            <person name="Martin A.A."/>
        </authorList>
    </citation>
    <scope>NUCLEOTIDE SEQUENCE</scope>
</reference>
<dbReference type="Proteomes" id="UP000035642">
    <property type="component" value="Unassembled WGS sequence"/>
</dbReference>
<protein>
    <submittedName>
        <fullName evidence="2">PXA domain-containing protein</fullName>
    </submittedName>
</protein>